<reference evidence="3 4" key="1">
    <citation type="journal article" date="2020" name="bioRxiv">
        <title>Sequence and annotation of 42 cannabis genomes reveals extensive copy number variation in cannabinoid synthesis and pathogen resistance genes.</title>
        <authorList>
            <person name="Mckernan K.J."/>
            <person name="Helbert Y."/>
            <person name="Kane L.T."/>
            <person name="Ebling H."/>
            <person name="Zhang L."/>
            <person name="Liu B."/>
            <person name="Eaton Z."/>
            <person name="Mclaughlin S."/>
            <person name="Kingan S."/>
            <person name="Baybayan P."/>
            <person name="Concepcion G."/>
            <person name="Jordan M."/>
            <person name="Riva A."/>
            <person name="Barbazuk W."/>
            <person name="Harkins T."/>
        </authorList>
    </citation>
    <scope>NUCLEOTIDE SEQUENCE [LARGE SCALE GENOMIC DNA]</scope>
    <source>
        <strain evidence="4">cv. Jamaican Lion 4</strain>
        <tissue evidence="3">Leaf</tissue>
    </source>
</reference>
<organism evidence="3 4">
    <name type="scientific">Cannabis sativa</name>
    <name type="common">Hemp</name>
    <name type="synonym">Marijuana</name>
    <dbReference type="NCBI Taxonomy" id="3483"/>
    <lineage>
        <taxon>Eukaryota</taxon>
        <taxon>Viridiplantae</taxon>
        <taxon>Streptophyta</taxon>
        <taxon>Embryophyta</taxon>
        <taxon>Tracheophyta</taxon>
        <taxon>Spermatophyta</taxon>
        <taxon>Magnoliopsida</taxon>
        <taxon>eudicotyledons</taxon>
        <taxon>Gunneridae</taxon>
        <taxon>Pentapetalae</taxon>
        <taxon>rosids</taxon>
        <taxon>fabids</taxon>
        <taxon>Rosales</taxon>
        <taxon>Cannabaceae</taxon>
        <taxon>Cannabis</taxon>
    </lineage>
</organism>
<dbReference type="EMBL" id="JAATIP010000030">
    <property type="protein sequence ID" value="KAF4390056.1"/>
    <property type="molecule type" value="Genomic_DNA"/>
</dbReference>
<dbReference type="GO" id="GO:0004523">
    <property type="term" value="F:RNA-DNA hybrid ribonuclease activity"/>
    <property type="evidence" value="ECO:0007669"/>
    <property type="project" value="InterPro"/>
</dbReference>
<feature type="compositionally biased region" description="Basic residues" evidence="1">
    <location>
        <begin position="1"/>
        <end position="13"/>
    </location>
</feature>
<dbReference type="Pfam" id="PF13456">
    <property type="entry name" value="RVT_3"/>
    <property type="match status" value="1"/>
</dbReference>
<dbReference type="GO" id="GO:0003676">
    <property type="term" value="F:nucleic acid binding"/>
    <property type="evidence" value="ECO:0007669"/>
    <property type="project" value="InterPro"/>
</dbReference>
<feature type="region of interest" description="Disordered" evidence="1">
    <location>
        <begin position="1"/>
        <end position="29"/>
    </location>
</feature>
<dbReference type="CDD" id="cd06222">
    <property type="entry name" value="RNase_H_like"/>
    <property type="match status" value="1"/>
</dbReference>
<dbReference type="SUPFAM" id="SSF53098">
    <property type="entry name" value="Ribonuclease H-like"/>
    <property type="match status" value="1"/>
</dbReference>
<feature type="domain" description="RNase H type-1" evidence="2">
    <location>
        <begin position="199"/>
        <end position="319"/>
    </location>
</feature>
<feature type="region of interest" description="Disordered" evidence="1">
    <location>
        <begin position="121"/>
        <end position="154"/>
    </location>
</feature>
<accession>A0A7J6H473</accession>
<evidence type="ECO:0000256" key="1">
    <source>
        <dbReference type="SAM" id="MobiDB-lite"/>
    </source>
</evidence>
<dbReference type="InterPro" id="IPR036397">
    <property type="entry name" value="RNaseH_sf"/>
</dbReference>
<dbReference type="InterPro" id="IPR012337">
    <property type="entry name" value="RNaseH-like_sf"/>
</dbReference>
<dbReference type="Proteomes" id="UP000525078">
    <property type="component" value="Unassembled WGS sequence"/>
</dbReference>
<dbReference type="InterPro" id="IPR002156">
    <property type="entry name" value="RNaseH_domain"/>
</dbReference>
<comment type="caution">
    <text evidence="3">The sequence shown here is derived from an EMBL/GenBank/DDBJ whole genome shotgun (WGS) entry which is preliminary data.</text>
</comment>
<protein>
    <recommendedName>
        <fullName evidence="2">RNase H type-1 domain-containing protein</fullName>
    </recommendedName>
</protein>
<dbReference type="AlphaFoldDB" id="A0A7J6H473"/>
<dbReference type="PANTHER" id="PTHR47074">
    <property type="entry name" value="BNAC02G40300D PROTEIN"/>
    <property type="match status" value="1"/>
</dbReference>
<name>A0A7J6H473_CANSA</name>
<evidence type="ECO:0000313" key="4">
    <source>
        <dbReference type="Proteomes" id="UP000525078"/>
    </source>
</evidence>
<dbReference type="Gene3D" id="3.30.420.10">
    <property type="entry name" value="Ribonuclease H-like superfamily/Ribonuclease H"/>
    <property type="match status" value="1"/>
</dbReference>
<dbReference type="PANTHER" id="PTHR47074:SF11">
    <property type="entry name" value="REVERSE TRANSCRIPTASE-LIKE PROTEIN"/>
    <property type="match status" value="1"/>
</dbReference>
<feature type="compositionally biased region" description="Polar residues" evidence="1">
    <location>
        <begin position="140"/>
        <end position="152"/>
    </location>
</feature>
<gene>
    <name evidence="3" type="ORF">F8388_002998</name>
</gene>
<sequence length="327" mass="35593">MDLRSKQKKKRRNANGSVRNRSDDSELPSSLEATFSLQNPFEISNATPFEEFFPRHSSPDHSLQHAVNQFLCVHSPPGTTIITSSHTTIPTSLPSQTLPSTIPPPIMTTSTITHTVKGKGIALPTSSPPRTRPSGLVINEPSTQSSPTSSVGTRKHFTRQSTQDYQDAQIQSSISNMAHNHSSADLDHLLLPSTPALFVDAALSTNAPATGIGMVFMQGLSHIQKSARIFKPGASSPIFAETQALHEGLQLCITSNLTPRFIFSDCLNLVSKVNGNWHATLQCLLLSNRSEPSSPDSLKLLCCMFPRQRNGNAHSLAKLALRLRDED</sequence>
<dbReference type="InterPro" id="IPR044730">
    <property type="entry name" value="RNase_H-like_dom_plant"/>
</dbReference>
<proteinExistence type="predicted"/>
<evidence type="ECO:0000259" key="2">
    <source>
        <dbReference type="Pfam" id="PF13456"/>
    </source>
</evidence>
<evidence type="ECO:0000313" key="3">
    <source>
        <dbReference type="EMBL" id="KAF4390056.1"/>
    </source>
</evidence>
<dbReference type="InterPro" id="IPR052929">
    <property type="entry name" value="RNase_H-like_EbsB-rel"/>
</dbReference>